<dbReference type="InterPro" id="IPR045865">
    <property type="entry name" value="ACT-like_dom_sf"/>
</dbReference>
<evidence type="ECO:0000313" key="1">
    <source>
        <dbReference type="EMBL" id="RZF45846.1"/>
    </source>
</evidence>
<dbReference type="Proteomes" id="UP000291343">
    <property type="component" value="Unassembled WGS sequence"/>
</dbReference>
<dbReference type="InParanoid" id="A0A482XIV8"/>
<name>A0A482XIV8_LAOST</name>
<comment type="caution">
    <text evidence="1">The sequence shown here is derived from an EMBL/GenBank/DDBJ whole genome shotgun (WGS) entry which is preliminary data.</text>
</comment>
<dbReference type="SUPFAM" id="SSF55021">
    <property type="entry name" value="ACT-like"/>
    <property type="match status" value="1"/>
</dbReference>
<sequence>ENHVNLKHIESRSSARLKGRYEFMVECAPGGNLGNAIEKLKASSSYFNIISRNHENNRGT</sequence>
<dbReference type="AlphaFoldDB" id="A0A482XIV8"/>
<evidence type="ECO:0008006" key="3">
    <source>
        <dbReference type="Google" id="ProtNLM"/>
    </source>
</evidence>
<dbReference type="Gene3D" id="3.30.70.260">
    <property type="match status" value="1"/>
</dbReference>
<organism evidence="1 2">
    <name type="scientific">Laodelphax striatellus</name>
    <name type="common">Small brown planthopper</name>
    <name type="synonym">Delphax striatella</name>
    <dbReference type="NCBI Taxonomy" id="195883"/>
    <lineage>
        <taxon>Eukaryota</taxon>
        <taxon>Metazoa</taxon>
        <taxon>Ecdysozoa</taxon>
        <taxon>Arthropoda</taxon>
        <taxon>Hexapoda</taxon>
        <taxon>Insecta</taxon>
        <taxon>Pterygota</taxon>
        <taxon>Neoptera</taxon>
        <taxon>Paraneoptera</taxon>
        <taxon>Hemiptera</taxon>
        <taxon>Auchenorrhyncha</taxon>
        <taxon>Fulgoroidea</taxon>
        <taxon>Delphacidae</taxon>
        <taxon>Criomorphinae</taxon>
        <taxon>Laodelphax</taxon>
    </lineage>
</organism>
<keyword evidence="2" id="KW-1185">Reference proteome</keyword>
<feature type="non-terminal residue" evidence="1">
    <location>
        <position position="1"/>
    </location>
</feature>
<accession>A0A482XIV8</accession>
<reference evidence="1 2" key="1">
    <citation type="journal article" date="2017" name="Gigascience">
        <title>Genome sequence of the small brown planthopper, Laodelphax striatellus.</title>
        <authorList>
            <person name="Zhu J."/>
            <person name="Jiang F."/>
            <person name="Wang X."/>
            <person name="Yang P."/>
            <person name="Bao Y."/>
            <person name="Zhao W."/>
            <person name="Wang W."/>
            <person name="Lu H."/>
            <person name="Wang Q."/>
            <person name="Cui N."/>
            <person name="Li J."/>
            <person name="Chen X."/>
            <person name="Luo L."/>
            <person name="Yu J."/>
            <person name="Kang L."/>
            <person name="Cui F."/>
        </authorList>
    </citation>
    <scope>NUCLEOTIDE SEQUENCE [LARGE SCALE GENOMIC DNA]</scope>
    <source>
        <strain evidence="1">Lst14</strain>
    </source>
</reference>
<evidence type="ECO:0000313" key="2">
    <source>
        <dbReference type="Proteomes" id="UP000291343"/>
    </source>
</evidence>
<dbReference type="STRING" id="195883.A0A482XIV8"/>
<dbReference type="SMR" id="A0A482XIV8"/>
<protein>
    <recommendedName>
        <fullName evidence="3">ACT domain-containing protein</fullName>
    </recommendedName>
</protein>
<dbReference type="OrthoDB" id="983542at2759"/>
<gene>
    <name evidence="1" type="ORF">LSTR_LSTR016746</name>
</gene>
<feature type="non-terminal residue" evidence="1">
    <location>
        <position position="60"/>
    </location>
</feature>
<dbReference type="EMBL" id="QKKF02007811">
    <property type="protein sequence ID" value="RZF45846.1"/>
    <property type="molecule type" value="Genomic_DNA"/>
</dbReference>
<proteinExistence type="predicted"/>